<dbReference type="AlphaFoldDB" id="A0A812J057"/>
<comment type="caution">
    <text evidence="2">The sequence shown here is derived from an EMBL/GenBank/DDBJ whole genome shotgun (WGS) entry which is preliminary data.</text>
</comment>
<feature type="compositionally biased region" description="Polar residues" evidence="1">
    <location>
        <begin position="20"/>
        <end position="29"/>
    </location>
</feature>
<protein>
    <submittedName>
        <fullName evidence="2">Uncharacterized protein</fullName>
    </submittedName>
</protein>
<feature type="non-terminal residue" evidence="2">
    <location>
        <position position="53"/>
    </location>
</feature>
<proteinExistence type="predicted"/>
<dbReference type="Proteomes" id="UP000649617">
    <property type="component" value="Unassembled WGS sequence"/>
</dbReference>
<reference evidence="2" key="1">
    <citation type="submission" date="2021-02" db="EMBL/GenBank/DDBJ databases">
        <authorList>
            <person name="Dougan E. K."/>
            <person name="Rhodes N."/>
            <person name="Thang M."/>
            <person name="Chan C."/>
        </authorList>
    </citation>
    <scope>NUCLEOTIDE SEQUENCE</scope>
</reference>
<organism evidence="2 3">
    <name type="scientific">Symbiodinium pilosum</name>
    <name type="common">Dinoflagellate</name>
    <dbReference type="NCBI Taxonomy" id="2952"/>
    <lineage>
        <taxon>Eukaryota</taxon>
        <taxon>Sar</taxon>
        <taxon>Alveolata</taxon>
        <taxon>Dinophyceae</taxon>
        <taxon>Suessiales</taxon>
        <taxon>Symbiodiniaceae</taxon>
        <taxon>Symbiodinium</taxon>
    </lineage>
</organism>
<gene>
    <name evidence="2" type="ORF">SPIL2461_LOCUS1298</name>
</gene>
<sequence length="53" mass="5496">VLMSSEDVAAIVDYKRRSNSDNVSASTRSDGLGPVSCSISPDVPLNSGDVVPM</sequence>
<evidence type="ECO:0000313" key="3">
    <source>
        <dbReference type="Proteomes" id="UP000649617"/>
    </source>
</evidence>
<dbReference type="EMBL" id="CAJNIZ010001250">
    <property type="protein sequence ID" value="CAE7186636.1"/>
    <property type="molecule type" value="Genomic_DNA"/>
</dbReference>
<accession>A0A812J057</accession>
<evidence type="ECO:0000313" key="2">
    <source>
        <dbReference type="EMBL" id="CAE7186636.1"/>
    </source>
</evidence>
<feature type="region of interest" description="Disordered" evidence="1">
    <location>
        <begin position="14"/>
        <end position="53"/>
    </location>
</feature>
<name>A0A812J057_SYMPI</name>
<evidence type="ECO:0000256" key="1">
    <source>
        <dbReference type="SAM" id="MobiDB-lite"/>
    </source>
</evidence>
<keyword evidence="3" id="KW-1185">Reference proteome</keyword>
<feature type="non-terminal residue" evidence="2">
    <location>
        <position position="1"/>
    </location>
</feature>